<evidence type="ECO:0000313" key="4">
    <source>
        <dbReference type="Proteomes" id="UP000266198"/>
    </source>
</evidence>
<dbReference type="InterPro" id="IPR014962">
    <property type="entry name" value="YolD"/>
</dbReference>
<dbReference type="EMBL" id="MWUR01000025">
    <property type="protein sequence ID" value="PCF46414.1"/>
    <property type="molecule type" value="Genomic_DNA"/>
</dbReference>
<dbReference type="EMBL" id="NIPK01000036">
    <property type="protein sequence ID" value="RIZ49295.1"/>
    <property type="molecule type" value="Genomic_DNA"/>
</dbReference>
<organism evidence="1 3">
    <name type="scientific">Staphylococcus delphini</name>
    <dbReference type="NCBI Taxonomy" id="53344"/>
    <lineage>
        <taxon>Bacteria</taxon>
        <taxon>Bacillati</taxon>
        <taxon>Bacillota</taxon>
        <taxon>Bacilli</taxon>
        <taxon>Bacillales</taxon>
        <taxon>Staphylococcaceae</taxon>
        <taxon>Staphylococcus</taxon>
        <taxon>Staphylococcus intermedius group</taxon>
    </lineage>
</organism>
<name>A0AAX0QQX8_9STAP</name>
<sequence>MKVINPDMPVFSEDQLSILNDKITYIMHKNIFCILSYWHNGYIQNIEGLIDRINTLENYIAITKGHDNNEIKIPLNHIVNIDF</sequence>
<evidence type="ECO:0000313" key="3">
    <source>
        <dbReference type="Proteomes" id="UP000217473"/>
    </source>
</evidence>
<evidence type="ECO:0000313" key="1">
    <source>
        <dbReference type="EMBL" id="PCF46414.1"/>
    </source>
</evidence>
<accession>A0AAX0QQX8</accession>
<evidence type="ECO:0000313" key="2">
    <source>
        <dbReference type="EMBL" id="RIZ49295.1"/>
    </source>
</evidence>
<proteinExistence type="predicted"/>
<dbReference type="Proteomes" id="UP000217473">
    <property type="component" value="Unassembled WGS sequence"/>
</dbReference>
<evidence type="ECO:0008006" key="5">
    <source>
        <dbReference type="Google" id="ProtNLM"/>
    </source>
</evidence>
<dbReference type="Pfam" id="PF08863">
    <property type="entry name" value="YolD"/>
    <property type="match status" value="1"/>
</dbReference>
<comment type="caution">
    <text evidence="1">The sequence shown here is derived from an EMBL/GenBank/DDBJ whole genome shotgun (WGS) entry which is preliminary data.</text>
</comment>
<dbReference type="RefSeq" id="WP_096598623.1">
    <property type="nucleotide sequence ID" value="NZ_JAPSWH010000063.1"/>
</dbReference>
<reference evidence="2 4" key="2">
    <citation type="submission" date="2017-06" db="EMBL/GenBank/DDBJ databases">
        <title>Identification of a new gene, sdsY, involved in staphylococcal internalization in non-professional phagocytic cells (NPPCs).</title>
        <authorList>
            <person name="Maali Y."/>
            <person name="Martins-Simoes P."/>
            <person name="Trouillet-Assant S."/>
            <person name="Laurent F."/>
            <person name="Diot A."/>
            <person name="Verhoeven P."/>
            <person name="Bouvard D."/>
            <person name="Vandenesch F."/>
            <person name="Bes M."/>
        </authorList>
    </citation>
    <scope>NUCLEOTIDE SEQUENCE [LARGE SCALE GENOMIC DNA]</scope>
    <source>
        <strain evidence="2 4">Heidy</strain>
    </source>
</reference>
<gene>
    <name evidence="1" type="ORF">B5C07_12485</name>
    <name evidence="2" type="ORF">CDL68_12090</name>
</gene>
<dbReference type="AlphaFoldDB" id="A0AAX0QQX8"/>
<reference evidence="1 3" key="1">
    <citation type="journal article" date="2017" name="PLoS ONE">
        <title>Development of a real-time PCR for detection of Staphylococcus pseudintermedius using a novel automated comparison of whole-genome sequences.</title>
        <authorList>
            <person name="Verstappen K.M."/>
            <person name="Huijbregts L."/>
            <person name="Spaninks M."/>
            <person name="Wagenaar J.A."/>
            <person name="Fluit A.C."/>
            <person name="Duim B."/>
        </authorList>
    </citation>
    <scope>NUCLEOTIDE SEQUENCE [LARGE SCALE GENOMIC DNA]</scope>
    <source>
        <strain evidence="1 3">15S02591-1</strain>
    </source>
</reference>
<dbReference type="Proteomes" id="UP000266198">
    <property type="component" value="Unassembled WGS sequence"/>
</dbReference>
<protein>
    <recommendedName>
        <fullName evidence="5">YolD-like protein</fullName>
    </recommendedName>
</protein>
<keyword evidence="4" id="KW-1185">Reference proteome</keyword>